<dbReference type="Pfam" id="PF00903">
    <property type="entry name" value="Glyoxalase"/>
    <property type="match status" value="1"/>
</dbReference>
<organism evidence="2 3">
    <name type="scientific">Agaribacillus aureus</name>
    <dbReference type="NCBI Taxonomy" id="3051825"/>
    <lineage>
        <taxon>Bacteria</taxon>
        <taxon>Pseudomonadati</taxon>
        <taxon>Bacteroidota</taxon>
        <taxon>Cytophagia</taxon>
        <taxon>Cytophagales</taxon>
        <taxon>Splendidivirgaceae</taxon>
        <taxon>Agaribacillus</taxon>
    </lineage>
</organism>
<name>A0ABT8L599_9BACT</name>
<proteinExistence type="predicted"/>
<evidence type="ECO:0000313" key="3">
    <source>
        <dbReference type="Proteomes" id="UP001172083"/>
    </source>
</evidence>
<dbReference type="Proteomes" id="UP001172083">
    <property type="component" value="Unassembled WGS sequence"/>
</dbReference>
<dbReference type="SUPFAM" id="SSF54593">
    <property type="entry name" value="Glyoxalase/Bleomycin resistance protein/Dihydroxybiphenyl dioxygenase"/>
    <property type="match status" value="1"/>
</dbReference>
<comment type="caution">
    <text evidence="2">The sequence shown here is derived from an EMBL/GenBank/DDBJ whole genome shotgun (WGS) entry which is preliminary data.</text>
</comment>
<dbReference type="InterPro" id="IPR004360">
    <property type="entry name" value="Glyas_Fos-R_dOase_dom"/>
</dbReference>
<reference evidence="2" key="1">
    <citation type="submission" date="2023-06" db="EMBL/GenBank/DDBJ databases">
        <title>Genomic of Agaribacillus aureum.</title>
        <authorList>
            <person name="Wang G."/>
        </authorList>
    </citation>
    <scope>NUCLEOTIDE SEQUENCE</scope>
    <source>
        <strain evidence="2">BMA12</strain>
    </source>
</reference>
<dbReference type="Gene3D" id="3.10.180.10">
    <property type="entry name" value="2,3-Dihydroxybiphenyl 1,2-Dioxygenase, domain 1"/>
    <property type="match status" value="1"/>
</dbReference>
<dbReference type="RefSeq" id="WP_346757544.1">
    <property type="nucleotide sequence ID" value="NZ_JAUJEB010000001.1"/>
</dbReference>
<accession>A0ABT8L599</accession>
<evidence type="ECO:0000313" key="2">
    <source>
        <dbReference type="EMBL" id="MDN5212222.1"/>
    </source>
</evidence>
<dbReference type="CDD" id="cd07247">
    <property type="entry name" value="SgaA_N_like"/>
    <property type="match status" value="1"/>
</dbReference>
<keyword evidence="3" id="KW-1185">Reference proteome</keyword>
<dbReference type="InterPro" id="IPR052164">
    <property type="entry name" value="Anthracycline_SecMetBiosynth"/>
</dbReference>
<feature type="domain" description="VOC" evidence="1">
    <location>
        <begin position="7"/>
        <end position="124"/>
    </location>
</feature>
<evidence type="ECO:0000259" key="1">
    <source>
        <dbReference type="PROSITE" id="PS51819"/>
    </source>
</evidence>
<dbReference type="EMBL" id="JAUJEB010000001">
    <property type="protein sequence ID" value="MDN5212222.1"/>
    <property type="molecule type" value="Genomic_DNA"/>
</dbReference>
<dbReference type="InterPro" id="IPR037523">
    <property type="entry name" value="VOC_core"/>
</dbReference>
<dbReference type="PANTHER" id="PTHR33993:SF2">
    <property type="entry name" value="VOC DOMAIN-CONTAINING PROTEIN"/>
    <property type="match status" value="1"/>
</dbReference>
<dbReference type="InterPro" id="IPR029068">
    <property type="entry name" value="Glyas_Bleomycin-R_OHBP_Dase"/>
</dbReference>
<gene>
    <name evidence="2" type="ORF">QQ020_09175</name>
</gene>
<protein>
    <submittedName>
        <fullName evidence="2">VOC family protein</fullName>
    </submittedName>
</protein>
<dbReference type="PANTHER" id="PTHR33993">
    <property type="entry name" value="GLYOXALASE-RELATED"/>
    <property type="match status" value="1"/>
</dbReference>
<dbReference type="PROSITE" id="PS51819">
    <property type="entry name" value="VOC"/>
    <property type="match status" value="1"/>
</dbReference>
<sequence length="125" mass="13417">MDQAINAINWFEIPVSDFARAKKFYSNILNTELFETEMNGRTMAFFPSANGGVGGSICQGEGCEPAATGTCVFINGLEDLDNVLSKVVPEGGQVMMPKTNIGDEAGNIAYFIDTEGNKVGLHSMQ</sequence>